<evidence type="ECO:0000313" key="10">
    <source>
        <dbReference type="EMBL" id="GJJ13540.1"/>
    </source>
</evidence>
<organism evidence="10 11">
    <name type="scientific">Clathrus columnatus</name>
    <dbReference type="NCBI Taxonomy" id="1419009"/>
    <lineage>
        <taxon>Eukaryota</taxon>
        <taxon>Fungi</taxon>
        <taxon>Dikarya</taxon>
        <taxon>Basidiomycota</taxon>
        <taxon>Agaricomycotina</taxon>
        <taxon>Agaricomycetes</taxon>
        <taxon>Phallomycetidae</taxon>
        <taxon>Phallales</taxon>
        <taxon>Clathraceae</taxon>
        <taxon>Clathrus</taxon>
    </lineage>
</organism>
<evidence type="ECO:0000256" key="4">
    <source>
        <dbReference type="ARBA" id="ARBA00022692"/>
    </source>
</evidence>
<keyword evidence="5" id="KW-0256">Endoplasmic reticulum</keyword>
<dbReference type="PIRSF" id="PIRSF017207">
    <property type="entry name" value="UCP017207_TM-p85"/>
    <property type="match status" value="1"/>
</dbReference>
<comment type="similarity">
    <text evidence="2 8">Belongs to the EMC4 family.</text>
</comment>
<feature type="transmembrane region" description="Helical" evidence="9">
    <location>
        <begin position="69"/>
        <end position="91"/>
    </location>
</feature>
<keyword evidence="4 9" id="KW-0812">Transmembrane</keyword>
<protein>
    <recommendedName>
        <fullName evidence="3 8">ER membrane protein complex subunit 4</fullName>
    </recommendedName>
</protein>
<dbReference type="PANTHER" id="PTHR19315">
    <property type="entry name" value="ER MEMBRANE PROTEIN COMPLEX SUBUNIT 4"/>
    <property type="match status" value="1"/>
</dbReference>
<dbReference type="EMBL" id="BPWL01000008">
    <property type="protein sequence ID" value="GJJ13540.1"/>
    <property type="molecule type" value="Genomic_DNA"/>
</dbReference>
<reference evidence="10" key="1">
    <citation type="submission" date="2021-10" db="EMBL/GenBank/DDBJ databases">
        <title>De novo Genome Assembly of Clathrus columnatus (Basidiomycota, Fungi) Using Illumina and Nanopore Sequence Data.</title>
        <authorList>
            <person name="Ogiso-Tanaka E."/>
            <person name="Itagaki H."/>
            <person name="Hosoya T."/>
            <person name="Hosaka K."/>
        </authorList>
    </citation>
    <scope>NUCLEOTIDE SEQUENCE</scope>
    <source>
        <strain evidence="10">MO-923</strain>
    </source>
</reference>
<keyword evidence="7 8" id="KW-0472">Membrane</keyword>
<evidence type="ECO:0000256" key="5">
    <source>
        <dbReference type="ARBA" id="ARBA00022824"/>
    </source>
</evidence>
<keyword evidence="6 9" id="KW-1133">Transmembrane helix</keyword>
<accession>A0AAV5ANP7</accession>
<feature type="transmembrane region" description="Helical" evidence="9">
    <location>
        <begin position="121"/>
        <end position="140"/>
    </location>
</feature>
<name>A0AAV5ANP7_9AGAM</name>
<gene>
    <name evidence="10" type="ORF">Clacol_007794</name>
</gene>
<dbReference type="AlphaFoldDB" id="A0AAV5ANP7"/>
<comment type="caution">
    <text evidence="10">The sequence shown here is derived from an EMBL/GenBank/DDBJ whole genome shotgun (WGS) entry which is preliminary data.</text>
</comment>
<evidence type="ECO:0000256" key="6">
    <source>
        <dbReference type="ARBA" id="ARBA00022989"/>
    </source>
</evidence>
<dbReference type="Proteomes" id="UP001050691">
    <property type="component" value="Unassembled WGS sequence"/>
</dbReference>
<evidence type="ECO:0000313" key="11">
    <source>
        <dbReference type="Proteomes" id="UP001050691"/>
    </source>
</evidence>
<dbReference type="GO" id="GO:0005789">
    <property type="term" value="C:endoplasmic reticulum membrane"/>
    <property type="evidence" value="ECO:0007669"/>
    <property type="project" value="UniProtKB-SubCell"/>
</dbReference>
<proteinExistence type="inferred from homology"/>
<evidence type="ECO:0000256" key="7">
    <source>
        <dbReference type="ARBA" id="ARBA00023136"/>
    </source>
</evidence>
<evidence type="ECO:0000256" key="9">
    <source>
        <dbReference type="SAM" id="Phobius"/>
    </source>
</evidence>
<evidence type="ECO:0000256" key="1">
    <source>
        <dbReference type="ARBA" id="ARBA00004477"/>
    </source>
</evidence>
<keyword evidence="11" id="KW-1185">Reference proteome</keyword>
<dbReference type="InterPro" id="IPR009445">
    <property type="entry name" value="TMEM85/Emc4"/>
</dbReference>
<dbReference type="Pfam" id="PF06417">
    <property type="entry name" value="EMC4"/>
    <property type="match status" value="1"/>
</dbReference>
<evidence type="ECO:0000256" key="2">
    <source>
        <dbReference type="ARBA" id="ARBA00007715"/>
    </source>
</evidence>
<evidence type="ECO:0000256" key="3">
    <source>
        <dbReference type="ARBA" id="ARBA00020820"/>
    </source>
</evidence>
<comment type="subcellular location">
    <subcellularLocation>
        <location evidence="1">Endoplasmic reticulum membrane</location>
        <topology evidence="1">Multi-pass membrane protein</topology>
    </subcellularLocation>
</comment>
<sequence length="170" mass="18796">MTSNIVLDFNSIKDGRWRSIAHPPGFTHTSGQSSKRSLKEIATSYSSLKQKRAWDLAISPAKSLPMQGFMLYMSGSGVQIFSLGIVAMLLFNPFKSIANINAAFAPFADDKLNPHGLFTLFPQKIIYIICNFMLVGLGLWKCRGMGLLPTGTADWLAFETRGDPPEMFLT</sequence>
<evidence type="ECO:0000256" key="8">
    <source>
        <dbReference type="PIRNR" id="PIRNR017207"/>
    </source>
</evidence>